<dbReference type="FunFam" id="3.90.76.10:FF:000001">
    <property type="entry name" value="Oligopeptide ABC transporter substrate-binding protein"/>
    <property type="match status" value="1"/>
</dbReference>
<evidence type="ECO:0000256" key="1">
    <source>
        <dbReference type="ARBA" id="ARBA00004196"/>
    </source>
</evidence>
<dbReference type="PANTHER" id="PTHR30290:SF10">
    <property type="entry name" value="PERIPLASMIC OLIGOPEPTIDE-BINDING PROTEIN-RELATED"/>
    <property type="match status" value="1"/>
</dbReference>
<dbReference type="PIRSF" id="PIRSF002741">
    <property type="entry name" value="MppA"/>
    <property type="match status" value="1"/>
</dbReference>
<dbReference type="InterPro" id="IPR039424">
    <property type="entry name" value="SBP_5"/>
</dbReference>
<dbReference type="Proteomes" id="UP000439550">
    <property type="component" value="Unassembled WGS sequence"/>
</dbReference>
<feature type="chain" id="PRO_5031113043" evidence="6">
    <location>
        <begin position="22"/>
        <end position="548"/>
    </location>
</feature>
<name>A0A7X1Z962_9LACT</name>
<sequence>MKKYKIVSLGLISIAATGVLAACGTQSSTPSSTRYIQYSLNSDLLTLDSSLASDVNSIDTLLNVQAGLVRFDKNAHVENDLAKSISLSKDGLTYTVILKPQLKWSNGEKLTAKDFVYGWQRTIDPKTGSEYATALSPVANAKDILDGKKPVSSLGIKAQGEDKLIITLASQTPYFEKLMTEQAFYPLNQKFVEKEGKYYGTTSDKTLYDGAFMFAKGTKGWTGSNKIFTLIKNPNYYDKKSVKARGITYQVISDMATAAQLYKQGKLDVAILDTPTLIAANKANKGFTVLPSPRTDTIEYNQSGTVPALKNTKIREAFNLATNRQGLLNTAAPSYTVLKTATPNGLDKAPNGQDFATYAAQPYTYDAKKAAALFKEGLKELGKTTLSLTLEGDSDDAFHKAAVDYLKQNFEKDLPGLTINENLVPKAQRLKDATNQNFQIILSSWGADYNEPSDYLINFITDSTMNDGKVNNLAFDQAYKSATTLPDVNDPEKRYADYKAAEKALYEQSNIDPIDTQAKSLLLNPKLKGVSKVNSAMIYDLTHASLTK</sequence>
<evidence type="ECO:0000313" key="8">
    <source>
        <dbReference type="EMBL" id="MQW40160.1"/>
    </source>
</evidence>
<accession>A0A7X1Z962</accession>
<evidence type="ECO:0000313" key="9">
    <source>
        <dbReference type="Proteomes" id="UP000439550"/>
    </source>
</evidence>
<dbReference type="SUPFAM" id="SSF53850">
    <property type="entry name" value="Periplasmic binding protein-like II"/>
    <property type="match status" value="1"/>
</dbReference>
<comment type="subcellular location">
    <subcellularLocation>
        <location evidence="1">Cell envelope</location>
    </subcellularLocation>
</comment>
<comment type="caution">
    <text evidence="8">The sequence shown here is derived from an EMBL/GenBank/DDBJ whole genome shotgun (WGS) entry which is preliminary data.</text>
</comment>
<proteinExistence type="inferred from homology"/>
<keyword evidence="5" id="KW-0571">Peptide transport</keyword>
<keyword evidence="9" id="KW-1185">Reference proteome</keyword>
<evidence type="ECO:0000256" key="6">
    <source>
        <dbReference type="SAM" id="SignalP"/>
    </source>
</evidence>
<dbReference type="GO" id="GO:0042597">
    <property type="term" value="C:periplasmic space"/>
    <property type="evidence" value="ECO:0007669"/>
    <property type="project" value="UniProtKB-ARBA"/>
</dbReference>
<evidence type="ECO:0000256" key="3">
    <source>
        <dbReference type="ARBA" id="ARBA00022448"/>
    </source>
</evidence>
<keyword evidence="5" id="KW-0653">Protein transport</keyword>
<dbReference type="Gene3D" id="3.90.76.10">
    <property type="entry name" value="Dipeptide-binding Protein, Domain 1"/>
    <property type="match status" value="1"/>
</dbReference>
<dbReference type="OrthoDB" id="403896at2"/>
<organism evidence="8 9">
    <name type="scientific">Lactococcus hircilactis</name>
    <dbReference type="NCBI Taxonomy" id="1494462"/>
    <lineage>
        <taxon>Bacteria</taxon>
        <taxon>Bacillati</taxon>
        <taxon>Bacillota</taxon>
        <taxon>Bacilli</taxon>
        <taxon>Lactobacillales</taxon>
        <taxon>Streptococcaceae</taxon>
        <taxon>Lactococcus</taxon>
    </lineage>
</organism>
<dbReference type="AlphaFoldDB" id="A0A7X1Z962"/>
<comment type="similarity">
    <text evidence="2">Belongs to the bacterial solute-binding protein 5 family.</text>
</comment>
<reference evidence="8 9" key="1">
    <citation type="submission" date="2019-10" db="EMBL/GenBank/DDBJ databases">
        <authorList>
            <person name="Dong K."/>
        </authorList>
    </citation>
    <scope>NUCLEOTIDE SEQUENCE [LARGE SCALE GENOMIC DNA]</scope>
    <source>
        <strain evidence="8 9">DSM 28960</strain>
    </source>
</reference>
<evidence type="ECO:0000256" key="2">
    <source>
        <dbReference type="ARBA" id="ARBA00005695"/>
    </source>
</evidence>
<evidence type="ECO:0000256" key="5">
    <source>
        <dbReference type="ARBA" id="ARBA00022856"/>
    </source>
</evidence>
<dbReference type="Gene3D" id="3.10.105.10">
    <property type="entry name" value="Dipeptide-binding Protein, Domain 3"/>
    <property type="match status" value="1"/>
</dbReference>
<dbReference type="PANTHER" id="PTHR30290">
    <property type="entry name" value="PERIPLASMIC BINDING COMPONENT OF ABC TRANSPORTER"/>
    <property type="match status" value="1"/>
</dbReference>
<dbReference type="CDD" id="cd08504">
    <property type="entry name" value="PBP2_OppA"/>
    <property type="match status" value="1"/>
</dbReference>
<evidence type="ECO:0000259" key="7">
    <source>
        <dbReference type="Pfam" id="PF00496"/>
    </source>
</evidence>
<dbReference type="EMBL" id="WITJ01000012">
    <property type="protein sequence ID" value="MQW40160.1"/>
    <property type="molecule type" value="Genomic_DNA"/>
</dbReference>
<gene>
    <name evidence="8" type="ORF">GHI93_09500</name>
</gene>
<dbReference type="GO" id="GO:0015833">
    <property type="term" value="P:peptide transport"/>
    <property type="evidence" value="ECO:0007669"/>
    <property type="project" value="UniProtKB-KW"/>
</dbReference>
<dbReference type="Pfam" id="PF00496">
    <property type="entry name" value="SBP_bac_5"/>
    <property type="match status" value="1"/>
</dbReference>
<dbReference type="RefSeq" id="WP_153496816.1">
    <property type="nucleotide sequence ID" value="NZ_CBCRWP010000009.1"/>
</dbReference>
<dbReference type="Gene3D" id="3.40.190.10">
    <property type="entry name" value="Periplasmic binding protein-like II"/>
    <property type="match status" value="1"/>
</dbReference>
<dbReference type="PROSITE" id="PS51257">
    <property type="entry name" value="PROKAR_LIPOPROTEIN"/>
    <property type="match status" value="1"/>
</dbReference>
<feature type="signal peptide" evidence="6">
    <location>
        <begin position="1"/>
        <end position="21"/>
    </location>
</feature>
<dbReference type="GO" id="GO:0030313">
    <property type="term" value="C:cell envelope"/>
    <property type="evidence" value="ECO:0007669"/>
    <property type="project" value="UniProtKB-SubCell"/>
</dbReference>
<keyword evidence="3" id="KW-0813">Transport</keyword>
<keyword evidence="4 6" id="KW-0732">Signal</keyword>
<dbReference type="GO" id="GO:1904680">
    <property type="term" value="F:peptide transmembrane transporter activity"/>
    <property type="evidence" value="ECO:0007669"/>
    <property type="project" value="TreeGrafter"/>
</dbReference>
<dbReference type="InterPro" id="IPR030678">
    <property type="entry name" value="Peptide/Ni-bd"/>
</dbReference>
<evidence type="ECO:0000256" key="4">
    <source>
        <dbReference type="ARBA" id="ARBA00022729"/>
    </source>
</evidence>
<protein>
    <submittedName>
        <fullName evidence="8">Peptide ABC transporter substrate-binding protein</fullName>
    </submittedName>
</protein>
<dbReference type="InterPro" id="IPR000914">
    <property type="entry name" value="SBP_5_dom"/>
</dbReference>
<dbReference type="GO" id="GO:0043190">
    <property type="term" value="C:ATP-binding cassette (ABC) transporter complex"/>
    <property type="evidence" value="ECO:0007669"/>
    <property type="project" value="InterPro"/>
</dbReference>
<feature type="domain" description="Solute-binding protein family 5" evidence="7">
    <location>
        <begin position="77"/>
        <end position="465"/>
    </location>
</feature>